<dbReference type="Pfam" id="PF25962">
    <property type="entry name" value="TIL_OTOGL_Mucin"/>
    <property type="match status" value="1"/>
</dbReference>
<dbReference type="Pfam" id="PF01826">
    <property type="entry name" value="TIL"/>
    <property type="match status" value="1"/>
</dbReference>
<feature type="compositionally biased region" description="Low complexity" evidence="8">
    <location>
        <begin position="1597"/>
        <end position="1627"/>
    </location>
</feature>
<name>A0A671K7S7_9TELE</name>
<dbReference type="Proteomes" id="UP000472260">
    <property type="component" value="Unassembled WGS sequence"/>
</dbReference>
<feature type="compositionally biased region" description="Polar residues" evidence="8">
    <location>
        <begin position="1451"/>
        <end position="1467"/>
    </location>
</feature>
<dbReference type="GO" id="GO:0031012">
    <property type="term" value="C:extracellular matrix"/>
    <property type="evidence" value="ECO:0007669"/>
    <property type="project" value="TreeGrafter"/>
</dbReference>
<dbReference type="Ensembl" id="ENSSANT00000001590.1">
    <property type="protein sequence ID" value="ENSSANP00000001459.1"/>
    <property type="gene ID" value="ENSSANG00000000858.1"/>
</dbReference>
<evidence type="ECO:0000256" key="1">
    <source>
        <dbReference type="ARBA" id="ARBA00004613"/>
    </source>
</evidence>
<keyword evidence="11" id="KW-1185">Reference proteome</keyword>
<dbReference type="FunFam" id="2.10.25.10:FF:000674">
    <property type="entry name" value="Mucin-2"/>
    <property type="match status" value="1"/>
</dbReference>
<feature type="region of interest" description="Disordered" evidence="8">
    <location>
        <begin position="1547"/>
        <end position="1627"/>
    </location>
</feature>
<reference evidence="10" key="2">
    <citation type="submission" date="2025-09" db="UniProtKB">
        <authorList>
            <consortium name="Ensembl"/>
        </authorList>
    </citation>
    <scope>IDENTIFICATION</scope>
</reference>
<feature type="compositionally biased region" description="Low complexity" evidence="8">
    <location>
        <begin position="1420"/>
        <end position="1450"/>
    </location>
</feature>
<dbReference type="GO" id="GO:0005615">
    <property type="term" value="C:extracellular space"/>
    <property type="evidence" value="ECO:0007669"/>
    <property type="project" value="TreeGrafter"/>
</dbReference>
<dbReference type="InterPro" id="IPR001846">
    <property type="entry name" value="VWF_type-D"/>
</dbReference>
<keyword evidence="7" id="KW-0325">Glycoprotein</keyword>
<feature type="domain" description="VWFD" evidence="9">
    <location>
        <begin position="725"/>
        <end position="895"/>
    </location>
</feature>
<dbReference type="InterPro" id="IPR025155">
    <property type="entry name" value="WxxW_domain"/>
</dbReference>
<dbReference type="Pfam" id="PF00094">
    <property type="entry name" value="VWD"/>
    <property type="match status" value="3"/>
</dbReference>
<gene>
    <name evidence="10" type="primary">LOC107675391</name>
</gene>
<evidence type="ECO:0000256" key="5">
    <source>
        <dbReference type="ARBA" id="ARBA00023008"/>
    </source>
</evidence>
<dbReference type="CDD" id="cd19941">
    <property type="entry name" value="TIL"/>
    <property type="match status" value="1"/>
</dbReference>
<feature type="compositionally biased region" description="Low complexity" evidence="8">
    <location>
        <begin position="1552"/>
        <end position="1576"/>
    </location>
</feature>
<dbReference type="PANTHER" id="PTHR11339">
    <property type="entry name" value="EXTRACELLULAR MATRIX GLYCOPROTEIN RELATED"/>
    <property type="match status" value="1"/>
</dbReference>
<dbReference type="SMART" id="SM00215">
    <property type="entry name" value="VWC_out"/>
    <property type="match status" value="2"/>
</dbReference>
<dbReference type="PANTHER" id="PTHR11339:SF408">
    <property type="entry name" value="MUCIN-5B"/>
    <property type="match status" value="1"/>
</dbReference>
<feature type="compositionally biased region" description="Polar residues" evidence="8">
    <location>
        <begin position="1361"/>
        <end position="1380"/>
    </location>
</feature>
<dbReference type="InterPro" id="IPR058753">
    <property type="entry name" value="TIL_OTOGL_Mucin"/>
</dbReference>
<dbReference type="PROSITE" id="PS51233">
    <property type="entry name" value="VWFD"/>
    <property type="match status" value="3"/>
</dbReference>
<protein>
    <submittedName>
        <fullName evidence="10">Mucin-5AC-like</fullName>
    </submittedName>
</protein>
<dbReference type="SMART" id="SM00832">
    <property type="entry name" value="C8"/>
    <property type="match status" value="3"/>
</dbReference>
<evidence type="ECO:0000256" key="8">
    <source>
        <dbReference type="SAM" id="MobiDB-lite"/>
    </source>
</evidence>
<organism evidence="10 11">
    <name type="scientific">Sinocyclocheilus anshuiensis</name>
    <dbReference type="NCBI Taxonomy" id="1608454"/>
    <lineage>
        <taxon>Eukaryota</taxon>
        <taxon>Metazoa</taxon>
        <taxon>Chordata</taxon>
        <taxon>Craniata</taxon>
        <taxon>Vertebrata</taxon>
        <taxon>Euteleostomi</taxon>
        <taxon>Actinopterygii</taxon>
        <taxon>Neopterygii</taxon>
        <taxon>Teleostei</taxon>
        <taxon>Ostariophysi</taxon>
        <taxon>Cypriniformes</taxon>
        <taxon>Cyprinidae</taxon>
        <taxon>Cyprininae</taxon>
        <taxon>Sinocyclocheilus</taxon>
    </lineage>
</organism>
<dbReference type="SUPFAM" id="SSF57603">
    <property type="entry name" value="FnI-like domain"/>
    <property type="match status" value="1"/>
</dbReference>
<feature type="region of interest" description="Disordered" evidence="8">
    <location>
        <begin position="1317"/>
        <end position="1337"/>
    </location>
</feature>
<keyword evidence="5" id="KW-0186">Copper</keyword>
<dbReference type="InterPro" id="IPR002919">
    <property type="entry name" value="TIL_dom"/>
</dbReference>
<feature type="compositionally biased region" description="Polar residues" evidence="8">
    <location>
        <begin position="1577"/>
        <end position="1596"/>
    </location>
</feature>
<dbReference type="SUPFAM" id="SSF57567">
    <property type="entry name" value="Serine protease inhibitors"/>
    <property type="match status" value="4"/>
</dbReference>
<sequence>DGDIFQLPSTCNYIMCAMCGSSYEDFNIQLRRQVVNDQPIITNITMKLDSTVVELTKNSVTVDGRVHSGILIYKSSSYVKVTAKHGLVAMWNDDDSFIVELDMMHLNKTCGLCGDFKGIQLQNELIKDDVDRSPYDYGYFAKSDSSTESCMEQMSSTKPCKEMTPVCEQLLSGPSFSSCKDLVPLDSFIKACELDMCFCTNRTRSFCVCRTISEYSRQCIQAGGKPDPWTTEQFCDKSCPYHNMVHEDCGNPCINTCSNPDRSHICEDQCIEGCFCPEGYLFDDLSDRGCIAQNQCPCIHNGIIYEPGQTYRSNCKECTCVDNLWSCEDRDCPGTCSVEGGSHITTYDGRTYSFHGDCAYVLSKTSDNEFTVLGDLMKCGFTDTETCLKAVTLSFSKRNTVSYCKFKIKFISLQPYMASTFSIDIPCIQKILVFCLCGNFNSIQADDFITVSGSPEATAVDFANGWKARANCPDVKNSFEDPCSLKIYAKKWCSLLSDPNGVFAPCHKEISPDFYQMICMYDACNCEKSEDCMCAALSSYVHSCAARGIHLSHWRNIACSKFSASCSSNMVYSYKVQNNSRPCRCNSDPDFTCVVTFEPVDGCICAEGTFLDEGANCVPLSSCSCYSKGSVILPGEVINRDVPLLFLISLINVLSMPSISTECISGCMCPSGLVSDGRGSCIKEDLCPCIHNGIVHQPGDTIKVDCNSCTCKDRKWECTTNPCHATCLVHGDGHYVTFDGKRYTFDGECEYTLITDYCGHANASGTLRVLTENIPCGSTGTTCSKAVRLFLGVRELKLTDGGYQILHRDGGMDIPYQILIRGMYMVIEANNGLIVMWDQRANMFIKLSPNFKGAVCGLCGNFDGNANNDFMLRSQEVVVKPLDFGNDWKESNSCPVTMETRNPCSNNPYRKSWAQKECSIITSGVFTTCHSQVDPNHFYDACVRDSCACDSGGDHDCLCAAVAAYAQECNEAGACVAWRTPKICPLFCDYYNAPGKCEWQYKPCGAPCLQTCRNPTGQCSSQILALEGCYPKCPTGHPYFDEDTMKCVTKEQCGCYDKEGKHYSDQETVPSIENCQIWYAIISCIQIQSTVINCNTIYNTTDGFGSCMTAVCDEHGIIQKTSYPCQTSYSTTTFTSPTIFDFSTFTTTASAFSPKSTTMKTTTLTPTPGCICHWSDWNDSGGPTTGPDGGEVVPIKRLTDTYPTICSALKEVQCRAKRYPGVPLSQLGQVVKCNMKDGLVCQNKNQGLAQQCYEYEIRAFCCDENCVNITTQSLSTVATTVSSTSMHIPPSTTSMVQSSSTVTSIYTDISTTISTGTHSPTFPTTMPTTPMKTSTSLISSTNTNLSATTSTIFSATPSLSSTSRFTQNVTPPVQSSPTGKTISTTPSSVTTPSPSFSNGMTTPLTKTTSVQNSSSMTGITTNPTTKTSTAPSTTFPTSTTLKTSTLTPTPGCNSTTTVSSTSMHIPQSTSSVVQSSSTVTGTSTDTSTTISTSTSSPTFSTSMPATPVKTSTRFISSTSTMISTTTSTMHSASPSVSSTNRFTQITTPRVQSSPTGKSIPTTPSTITTPSPVFSTSMTSPLTKITSVQNSSSMTGITTTPTTKTYTAPPTTSPTSTTLKTSTLTLTP</sequence>
<feature type="domain" description="VWFD" evidence="9">
    <location>
        <begin position="334"/>
        <end position="533"/>
    </location>
</feature>
<evidence type="ECO:0000256" key="7">
    <source>
        <dbReference type="ARBA" id="ARBA00023180"/>
    </source>
</evidence>
<evidence type="ECO:0000256" key="6">
    <source>
        <dbReference type="ARBA" id="ARBA00023157"/>
    </source>
</evidence>
<keyword evidence="4" id="KW-0677">Repeat</keyword>
<dbReference type="Gene3D" id="2.10.25.10">
    <property type="entry name" value="Laminin"/>
    <property type="match status" value="1"/>
</dbReference>
<dbReference type="InterPro" id="IPR036084">
    <property type="entry name" value="Ser_inhib-like_sf"/>
</dbReference>
<keyword evidence="3" id="KW-0732">Signal</keyword>
<feature type="region of interest" description="Disordered" evidence="8">
    <location>
        <begin position="1361"/>
        <end position="1506"/>
    </location>
</feature>
<dbReference type="InterPro" id="IPR014853">
    <property type="entry name" value="VWF/SSPO/ZAN-like_Cys-rich_dom"/>
</dbReference>
<evidence type="ECO:0000259" key="9">
    <source>
        <dbReference type="PROSITE" id="PS51233"/>
    </source>
</evidence>
<keyword evidence="6" id="KW-1015">Disulfide bond</keyword>
<evidence type="ECO:0000256" key="4">
    <source>
        <dbReference type="ARBA" id="ARBA00022737"/>
    </source>
</evidence>
<dbReference type="Pfam" id="PF08742">
    <property type="entry name" value="C8"/>
    <property type="match status" value="3"/>
</dbReference>
<dbReference type="InterPro" id="IPR050780">
    <property type="entry name" value="Mucin_vWF_Thrombospondin_sf"/>
</dbReference>
<evidence type="ECO:0000256" key="3">
    <source>
        <dbReference type="ARBA" id="ARBA00022729"/>
    </source>
</evidence>
<dbReference type="Pfam" id="PF13330">
    <property type="entry name" value="Mucin2_WxxW"/>
    <property type="match status" value="1"/>
</dbReference>
<comment type="subcellular location">
    <subcellularLocation>
        <location evidence="1">Secreted</location>
    </subcellularLocation>
</comment>
<feature type="compositionally biased region" description="Low complexity" evidence="8">
    <location>
        <begin position="1381"/>
        <end position="1395"/>
    </location>
</feature>
<keyword evidence="2" id="KW-0964">Secreted</keyword>
<feature type="compositionally biased region" description="Polar residues" evidence="8">
    <location>
        <begin position="1396"/>
        <end position="1419"/>
    </location>
</feature>
<evidence type="ECO:0000313" key="10">
    <source>
        <dbReference type="Ensembl" id="ENSSANP00000001459.1"/>
    </source>
</evidence>
<reference evidence="10" key="1">
    <citation type="submission" date="2025-08" db="UniProtKB">
        <authorList>
            <consortium name="Ensembl"/>
        </authorList>
    </citation>
    <scope>IDENTIFICATION</scope>
</reference>
<evidence type="ECO:0000256" key="2">
    <source>
        <dbReference type="ARBA" id="ARBA00022525"/>
    </source>
</evidence>
<proteinExistence type="predicted"/>
<evidence type="ECO:0000313" key="11">
    <source>
        <dbReference type="Proteomes" id="UP000472260"/>
    </source>
</evidence>
<feature type="compositionally biased region" description="Low complexity" evidence="8">
    <location>
        <begin position="1468"/>
        <end position="1502"/>
    </location>
</feature>
<feature type="domain" description="VWFD" evidence="9">
    <location>
        <begin position="1"/>
        <end position="151"/>
    </location>
</feature>
<accession>A0A671K7S7</accession>
<dbReference type="InterPro" id="IPR001007">
    <property type="entry name" value="VWF_dom"/>
</dbReference>
<dbReference type="SMART" id="SM00216">
    <property type="entry name" value="VWD"/>
    <property type="match status" value="2"/>
</dbReference>